<dbReference type="GO" id="GO:0006529">
    <property type="term" value="P:asparagine biosynthetic process"/>
    <property type="evidence" value="ECO:0007669"/>
    <property type="project" value="InterPro"/>
</dbReference>
<comment type="pathway">
    <text evidence="1">Amino-acid biosynthesis; L-asparagine biosynthesis; L-asparagine from L-aspartate (L-Gln route): step 1/1.</text>
</comment>
<accession>A0A3P2A7B3</accession>
<dbReference type="GO" id="GO:0004066">
    <property type="term" value="F:asparagine synthase (glutamine-hydrolyzing) activity"/>
    <property type="evidence" value="ECO:0007669"/>
    <property type="project" value="UniProtKB-EC"/>
</dbReference>
<dbReference type="PANTHER" id="PTHR43284:SF1">
    <property type="entry name" value="ASPARAGINE SYNTHETASE"/>
    <property type="match status" value="1"/>
</dbReference>
<comment type="similarity">
    <text evidence="2">Belongs to the asparagine synthetase family.</text>
</comment>
<dbReference type="EMBL" id="RQYF01000039">
    <property type="protein sequence ID" value="RRD90150.1"/>
    <property type="molecule type" value="Genomic_DNA"/>
</dbReference>
<comment type="caution">
    <text evidence="7">The sequence shown here is derived from an EMBL/GenBank/DDBJ whole genome shotgun (WGS) entry which is preliminary data.</text>
</comment>
<dbReference type="EC" id="6.3.5.4" evidence="3"/>
<proteinExistence type="inferred from homology"/>
<dbReference type="Proteomes" id="UP000279562">
    <property type="component" value="Unassembled WGS sequence"/>
</dbReference>
<name>A0A3P2A7B3_9BACE</name>
<evidence type="ECO:0000256" key="4">
    <source>
        <dbReference type="ARBA" id="ARBA00048741"/>
    </source>
</evidence>
<dbReference type="InterPro" id="IPR051786">
    <property type="entry name" value="ASN_synthetase/amidase"/>
</dbReference>
<feature type="domain" description="Asparagine synthetase" evidence="6">
    <location>
        <begin position="240"/>
        <end position="610"/>
    </location>
</feature>
<dbReference type="InterPro" id="IPR001962">
    <property type="entry name" value="Asn_synthase"/>
</dbReference>
<dbReference type="Gene3D" id="3.40.50.620">
    <property type="entry name" value="HUPs"/>
    <property type="match status" value="1"/>
</dbReference>
<evidence type="ECO:0000256" key="2">
    <source>
        <dbReference type="ARBA" id="ARBA00005752"/>
    </source>
</evidence>
<dbReference type="InterPro" id="IPR006426">
    <property type="entry name" value="Asn_synth_AEB"/>
</dbReference>
<dbReference type="RefSeq" id="WP_125239398.1">
    <property type="nucleotide sequence ID" value="NZ_RQYF01000039.1"/>
</dbReference>
<evidence type="ECO:0000313" key="8">
    <source>
        <dbReference type="Proteomes" id="UP000279562"/>
    </source>
</evidence>
<dbReference type="SUPFAM" id="SSF52402">
    <property type="entry name" value="Adenine nucleotide alpha hydrolases-like"/>
    <property type="match status" value="1"/>
</dbReference>
<dbReference type="PIRSF" id="PIRSF001589">
    <property type="entry name" value="Asn_synthetase_glu-h"/>
    <property type="match status" value="1"/>
</dbReference>
<dbReference type="InterPro" id="IPR014729">
    <property type="entry name" value="Rossmann-like_a/b/a_fold"/>
</dbReference>
<evidence type="ECO:0000313" key="7">
    <source>
        <dbReference type="EMBL" id="RRD90150.1"/>
    </source>
</evidence>
<keyword evidence="8" id="KW-1185">Reference proteome</keyword>
<comment type="catalytic activity">
    <reaction evidence="4">
        <text>L-aspartate + L-glutamine + ATP + H2O = L-asparagine + L-glutamate + AMP + diphosphate + H(+)</text>
        <dbReference type="Rhea" id="RHEA:12228"/>
        <dbReference type="ChEBI" id="CHEBI:15377"/>
        <dbReference type="ChEBI" id="CHEBI:15378"/>
        <dbReference type="ChEBI" id="CHEBI:29985"/>
        <dbReference type="ChEBI" id="CHEBI:29991"/>
        <dbReference type="ChEBI" id="CHEBI:30616"/>
        <dbReference type="ChEBI" id="CHEBI:33019"/>
        <dbReference type="ChEBI" id="CHEBI:58048"/>
        <dbReference type="ChEBI" id="CHEBI:58359"/>
        <dbReference type="ChEBI" id="CHEBI:456215"/>
        <dbReference type="EC" id="6.3.5.4"/>
    </reaction>
</comment>
<gene>
    <name evidence="7" type="ORF">EII33_08790</name>
</gene>
<sequence>MIYGKITLENWRTALVEGEEPESSFESYNLKVYFYGTLHNRDMLQATPDDTNAKLAADVYLRDPALGFSLLDGSFTIVYYSENECGVVRDRHGTHYPIYCMADGDFSSSWQELKKRWRMKTGEYLCYNESALIGFLQRGILGHGESCWHGIYSLAAGEKVCMMTEAGVIRSFIVPAKHDQGINSSLPTLEMLKKSFPSVYEETKEKVGKLMAKSVSPGGYRVVTDRNPDLESLSRRYGELHVEAIKRRIGDSRRVGILLSGGYDSGANLAALRSFYDGQIDSYSVGFKGDAWTELPMARLMSETFGTRHHEYEIDGTEITALPDIVRFLGEPFVEGGLMVNYCAMRMIGDDKPDVVLGGDGSDQYFGTSGREVALHYLAARTGMLPLMKGMGRLLDRDSFDTGDKLSRIRFHMDKILHVLEGERFGFSDSALRAFMQCPTDFHPAVPPRSDIRSFEHLYTQHARISDLEIVINRIILFKASRMARMFNNNLTFPFMDLELYRFLQELPVGLKCKGDSVLDIARGRCTSKFLLKHHYKPLLPEAITSRKKQGGFAPMPLFFRNDALRARFKEFILSSGIYCEYLRQDTVEKFLTGYDREAGQENSWFWHRQNKALQYFNLLTLVTWWEEFVENREVKL</sequence>
<evidence type="ECO:0000259" key="6">
    <source>
        <dbReference type="Pfam" id="PF00733"/>
    </source>
</evidence>
<dbReference type="AlphaFoldDB" id="A0A3P2A7B3"/>
<protein>
    <recommendedName>
        <fullName evidence="3">asparagine synthase (glutamine-hydrolyzing)</fullName>
        <ecNumber evidence="3">6.3.5.4</ecNumber>
    </recommendedName>
</protein>
<feature type="site" description="Important for beta-aspartyl-AMP intermediate formation" evidence="5">
    <location>
        <position position="360"/>
    </location>
</feature>
<dbReference type="Pfam" id="PF00733">
    <property type="entry name" value="Asn_synthase"/>
    <property type="match status" value="1"/>
</dbReference>
<evidence type="ECO:0000256" key="3">
    <source>
        <dbReference type="ARBA" id="ARBA00012737"/>
    </source>
</evidence>
<dbReference type="PANTHER" id="PTHR43284">
    <property type="entry name" value="ASPARAGINE SYNTHETASE (GLUTAMINE-HYDROLYZING)"/>
    <property type="match status" value="1"/>
</dbReference>
<organism evidence="7 8">
    <name type="scientific">Prevotella heparinolytica</name>
    <dbReference type="NCBI Taxonomy" id="28113"/>
    <lineage>
        <taxon>Bacteria</taxon>
        <taxon>Pseudomonadati</taxon>
        <taxon>Bacteroidota</taxon>
        <taxon>Bacteroidia</taxon>
        <taxon>Bacteroidales</taxon>
        <taxon>Bacteroidaceae</taxon>
        <taxon>Bacteroides</taxon>
    </lineage>
</organism>
<evidence type="ECO:0000256" key="5">
    <source>
        <dbReference type="PIRSR" id="PIRSR001589-3"/>
    </source>
</evidence>
<evidence type="ECO:0000256" key="1">
    <source>
        <dbReference type="ARBA" id="ARBA00005187"/>
    </source>
</evidence>
<dbReference type="CDD" id="cd01991">
    <property type="entry name" value="Asn_synthase_B_C"/>
    <property type="match status" value="1"/>
</dbReference>
<reference evidence="7 8" key="1">
    <citation type="submission" date="2018-11" db="EMBL/GenBank/DDBJ databases">
        <title>Genomes From Bacteria Associated with the Canine Oral Cavity: a Test Case for Automated Genome-Based Taxonomic Assignment.</title>
        <authorList>
            <person name="Coil D.A."/>
            <person name="Jospin G."/>
            <person name="Darling A.E."/>
            <person name="Wallis C."/>
            <person name="Davis I.J."/>
            <person name="Harris S."/>
            <person name="Eisen J.A."/>
            <person name="Holcombe L.J."/>
            <person name="O'Flynn C."/>
        </authorList>
    </citation>
    <scope>NUCLEOTIDE SEQUENCE [LARGE SCALE GENOMIC DNA]</scope>
    <source>
        <strain evidence="7 8">OH1047_COT-310</strain>
    </source>
</reference>